<dbReference type="InterPro" id="IPR002110">
    <property type="entry name" value="Ankyrin_rpt"/>
</dbReference>
<accession>A0A1Z5KPX4</accession>
<dbReference type="PROSITE" id="PS50297">
    <property type="entry name" value="ANK_REP_REGION"/>
    <property type="match status" value="1"/>
</dbReference>
<dbReference type="EMBL" id="BDSP01000264">
    <property type="protein sequence ID" value="GAX28061.1"/>
    <property type="molecule type" value="Genomic_DNA"/>
</dbReference>
<dbReference type="Proteomes" id="UP000198406">
    <property type="component" value="Unassembled WGS sequence"/>
</dbReference>
<sequence length="383" mass="43548">MPRPRLTVQEWDCAQRVFQRQRPDEIRSFLQNHPKCVHHTNHLTQSTLKYAIMTQNTPLCEVLIELGADIHNGCHWQNIPHSPLFVALVTHNFRMVDRLLQHGANMNRNLNGGMTILRRLILNEEEYGLEPLQYALQKGADPNGRTTWIDRSGKHRNSGSLLVMALALGHLSSAKVLLDHPNTDMTKSSPGALAVAIAHNLPMEWIYALFSKQKCHSDDLPLETAVRCGNTDAVRLFLQNGADPLQRIKTGITVLELACSEASVSIIFEFLQAHQTLCCCNRTTKKEQQHEITLQNVTNSQKGLSFRNDDALHHGVMDCSIRESRDDDESSTRYSSCHSHFSSEESSRGNYSFEWETLDMQQSNDDDDDDQVSFYTCFERFNV</sequence>
<comment type="caution">
    <text evidence="5">The sequence shown here is derived from an EMBL/GenBank/DDBJ whole genome shotgun (WGS) entry which is preliminary data.</text>
</comment>
<evidence type="ECO:0000256" key="3">
    <source>
        <dbReference type="PROSITE-ProRule" id="PRU00023"/>
    </source>
</evidence>
<reference evidence="5 6" key="1">
    <citation type="journal article" date="2015" name="Plant Cell">
        <title>Oil accumulation by the oleaginous diatom Fistulifera solaris as revealed by the genome and transcriptome.</title>
        <authorList>
            <person name="Tanaka T."/>
            <person name="Maeda Y."/>
            <person name="Veluchamy A."/>
            <person name="Tanaka M."/>
            <person name="Abida H."/>
            <person name="Marechal E."/>
            <person name="Bowler C."/>
            <person name="Muto M."/>
            <person name="Sunaga Y."/>
            <person name="Tanaka M."/>
            <person name="Yoshino T."/>
            <person name="Taniguchi T."/>
            <person name="Fukuda Y."/>
            <person name="Nemoto M."/>
            <person name="Matsumoto M."/>
            <person name="Wong P.S."/>
            <person name="Aburatani S."/>
            <person name="Fujibuchi W."/>
        </authorList>
    </citation>
    <scope>NUCLEOTIDE SEQUENCE [LARGE SCALE GENOMIC DNA]</scope>
    <source>
        <strain evidence="5 6">JPCC DA0580</strain>
    </source>
</reference>
<proteinExistence type="predicted"/>
<dbReference type="InterPro" id="IPR051165">
    <property type="entry name" value="Multifunctional_ANK_Repeat"/>
</dbReference>
<dbReference type="PROSITE" id="PS50088">
    <property type="entry name" value="ANK_REPEAT"/>
    <property type="match status" value="1"/>
</dbReference>
<gene>
    <name evidence="5" type="ORF">FisN_2Hh120</name>
</gene>
<keyword evidence="6" id="KW-1185">Reference proteome</keyword>
<evidence type="ECO:0000256" key="4">
    <source>
        <dbReference type="SAM" id="MobiDB-lite"/>
    </source>
</evidence>
<evidence type="ECO:0000313" key="5">
    <source>
        <dbReference type="EMBL" id="GAX28061.1"/>
    </source>
</evidence>
<name>A0A1Z5KPX4_FISSO</name>
<dbReference type="OrthoDB" id="19174at2759"/>
<dbReference type="Pfam" id="PF00023">
    <property type="entry name" value="Ank"/>
    <property type="match status" value="1"/>
</dbReference>
<dbReference type="InterPro" id="IPR036770">
    <property type="entry name" value="Ankyrin_rpt-contain_sf"/>
</dbReference>
<evidence type="ECO:0000313" key="6">
    <source>
        <dbReference type="Proteomes" id="UP000198406"/>
    </source>
</evidence>
<dbReference type="PANTHER" id="PTHR24123:SF33">
    <property type="entry name" value="PROTEIN HOS4"/>
    <property type="match status" value="1"/>
</dbReference>
<dbReference type="SMART" id="SM00248">
    <property type="entry name" value="ANK"/>
    <property type="match status" value="5"/>
</dbReference>
<evidence type="ECO:0000256" key="1">
    <source>
        <dbReference type="ARBA" id="ARBA00022737"/>
    </source>
</evidence>
<dbReference type="Gene3D" id="1.25.40.20">
    <property type="entry name" value="Ankyrin repeat-containing domain"/>
    <property type="match status" value="2"/>
</dbReference>
<dbReference type="AlphaFoldDB" id="A0A1Z5KPX4"/>
<organism evidence="5 6">
    <name type="scientific">Fistulifera solaris</name>
    <name type="common">Oleaginous diatom</name>
    <dbReference type="NCBI Taxonomy" id="1519565"/>
    <lineage>
        <taxon>Eukaryota</taxon>
        <taxon>Sar</taxon>
        <taxon>Stramenopiles</taxon>
        <taxon>Ochrophyta</taxon>
        <taxon>Bacillariophyta</taxon>
        <taxon>Bacillariophyceae</taxon>
        <taxon>Bacillariophycidae</taxon>
        <taxon>Naviculales</taxon>
        <taxon>Naviculaceae</taxon>
        <taxon>Fistulifera</taxon>
    </lineage>
</organism>
<keyword evidence="1" id="KW-0677">Repeat</keyword>
<dbReference type="InParanoid" id="A0A1Z5KPX4"/>
<feature type="region of interest" description="Disordered" evidence="4">
    <location>
        <begin position="323"/>
        <end position="346"/>
    </location>
</feature>
<dbReference type="SUPFAM" id="SSF48403">
    <property type="entry name" value="Ankyrin repeat"/>
    <property type="match status" value="1"/>
</dbReference>
<protein>
    <submittedName>
        <fullName evidence="5">Uncharacterized protein</fullName>
    </submittedName>
</protein>
<evidence type="ECO:0000256" key="2">
    <source>
        <dbReference type="ARBA" id="ARBA00023043"/>
    </source>
</evidence>
<keyword evidence="2 3" id="KW-0040">ANK repeat</keyword>
<feature type="repeat" description="ANK" evidence="3">
    <location>
        <begin position="217"/>
        <end position="243"/>
    </location>
</feature>
<dbReference type="PANTHER" id="PTHR24123">
    <property type="entry name" value="ANKYRIN REPEAT-CONTAINING"/>
    <property type="match status" value="1"/>
</dbReference>